<dbReference type="Proteomes" id="UP001207626">
    <property type="component" value="Unassembled WGS sequence"/>
</dbReference>
<name>A0ABT4E1M0_9BACL</name>
<sequence>MTIYQGNGAYCYANSASMLLSTIGEHVSPSLIEVITGFALGASFSQNGMIFFDNCASSPDQGINRAFEILGFHVNEKVCREEEQVPLEELRKDLSKSPVMLGPLDMGYLTYLPNHQFLGGCDHYVFALKMNETEVILHDPAGYPFVRLTFAQLESAWKAEKITCSQGSYRCWVSPERISNPSQDDIYDKAIQLFRSSYGDQHNFALQEQLLVGKNAIRFKAEQIRNESFVDGEIGHFIHFAFPLGARRALDFSMFFSGRHERLTELKETQSRLFGTCQTLSMLKKWEEVAVTLELLADVEEEIESTILSL</sequence>
<evidence type="ECO:0000313" key="2">
    <source>
        <dbReference type="Proteomes" id="UP001207626"/>
    </source>
</evidence>
<keyword evidence="2" id="KW-1185">Reference proteome</keyword>
<protein>
    <recommendedName>
        <fullName evidence="3">Butirosin biosynthesis protein H N-terminal domain-containing protein</fullName>
    </recommendedName>
</protein>
<proteinExistence type="predicted"/>
<evidence type="ECO:0000313" key="1">
    <source>
        <dbReference type="EMBL" id="MCY9522408.1"/>
    </source>
</evidence>
<dbReference type="RefSeq" id="WP_268601720.1">
    <property type="nucleotide sequence ID" value="NZ_JAMDLV010000024.1"/>
</dbReference>
<evidence type="ECO:0008006" key="3">
    <source>
        <dbReference type="Google" id="ProtNLM"/>
    </source>
</evidence>
<organism evidence="1 2">
    <name type="scientific">Paenibacillus apiarius</name>
    <dbReference type="NCBI Taxonomy" id="46240"/>
    <lineage>
        <taxon>Bacteria</taxon>
        <taxon>Bacillati</taxon>
        <taxon>Bacillota</taxon>
        <taxon>Bacilli</taxon>
        <taxon>Bacillales</taxon>
        <taxon>Paenibacillaceae</taxon>
        <taxon>Paenibacillus</taxon>
    </lineage>
</organism>
<gene>
    <name evidence="1" type="ORF">M5X09_22590</name>
</gene>
<comment type="caution">
    <text evidence="1">The sequence shown here is derived from an EMBL/GenBank/DDBJ whole genome shotgun (WGS) entry which is preliminary data.</text>
</comment>
<dbReference type="EMBL" id="JAMDLW010000037">
    <property type="protein sequence ID" value="MCY9522408.1"/>
    <property type="molecule type" value="Genomic_DNA"/>
</dbReference>
<reference evidence="1 2" key="1">
    <citation type="submission" date="2022-05" db="EMBL/GenBank/DDBJ databases">
        <title>Genome Sequencing of Bee-Associated Microbes.</title>
        <authorList>
            <person name="Dunlap C."/>
        </authorList>
    </citation>
    <scope>NUCLEOTIDE SEQUENCE [LARGE SCALE GENOMIC DNA]</scope>
    <source>
        <strain evidence="1 2">NRRL NRS-1438</strain>
    </source>
</reference>
<accession>A0ABT4E1M0</accession>
<dbReference type="Gene3D" id="3.90.70.10">
    <property type="entry name" value="Cysteine proteinases"/>
    <property type="match status" value="1"/>
</dbReference>